<comment type="subcellular location">
    <subcellularLocation>
        <location evidence="1">Golgi apparatus membrane</location>
        <topology evidence="1">Single-pass type II membrane protein</topology>
    </subcellularLocation>
</comment>
<comment type="similarity">
    <text evidence="4">Belongs to the sulfotransferase 1 family. NDST subfamily.</text>
</comment>
<evidence type="ECO:0000256" key="7">
    <source>
        <dbReference type="ARBA" id="ARBA00022692"/>
    </source>
</evidence>
<keyword evidence="12" id="KW-0472">Membrane</keyword>
<evidence type="ECO:0000259" key="19">
    <source>
        <dbReference type="Pfam" id="PF00685"/>
    </source>
</evidence>
<dbReference type="EMBL" id="KQ433417">
    <property type="protein sequence ID" value="KOF62441.1"/>
    <property type="molecule type" value="Genomic_DNA"/>
</dbReference>
<dbReference type="InterPro" id="IPR037359">
    <property type="entry name" value="NST/OST"/>
</dbReference>
<reference evidence="22" key="1">
    <citation type="submission" date="2015-07" db="EMBL/GenBank/DDBJ databases">
        <title>MeaNS - Measles Nucleotide Surveillance Program.</title>
        <authorList>
            <person name="Tran T."/>
            <person name="Druce J."/>
        </authorList>
    </citation>
    <scope>NUCLEOTIDE SEQUENCE</scope>
    <source>
        <strain evidence="22">UCB-OBI-ISO-001</strain>
        <tissue evidence="22">Gonad</tissue>
    </source>
</reference>
<dbReference type="GO" id="GO:0015016">
    <property type="term" value="F:heparan sulfate N-sulfotransferase activity"/>
    <property type="evidence" value="ECO:0007669"/>
    <property type="project" value="UniProtKB-EC"/>
</dbReference>
<dbReference type="InterPro" id="IPR027417">
    <property type="entry name" value="P-loop_NTPase"/>
</dbReference>
<organism evidence="22">
    <name type="scientific">Octopus bimaculoides</name>
    <name type="common">California two-spotted octopus</name>
    <dbReference type="NCBI Taxonomy" id="37653"/>
    <lineage>
        <taxon>Eukaryota</taxon>
        <taxon>Metazoa</taxon>
        <taxon>Spiralia</taxon>
        <taxon>Lophotrochozoa</taxon>
        <taxon>Mollusca</taxon>
        <taxon>Cephalopoda</taxon>
        <taxon>Coleoidea</taxon>
        <taxon>Octopodiformes</taxon>
        <taxon>Octopoda</taxon>
        <taxon>Incirrata</taxon>
        <taxon>Octopodidae</taxon>
        <taxon>Octopus</taxon>
    </lineage>
</organism>
<feature type="binding site" evidence="17">
    <location>
        <begin position="834"/>
        <end position="838"/>
    </location>
    <ligand>
        <name>3'-phosphoadenylyl sulfate</name>
        <dbReference type="ChEBI" id="CHEBI:58339"/>
    </ligand>
</feature>
<keyword evidence="14" id="KW-0325">Glycoprotein</keyword>
<evidence type="ECO:0000256" key="14">
    <source>
        <dbReference type="ARBA" id="ARBA00023180"/>
    </source>
</evidence>
<dbReference type="GO" id="GO:0019213">
    <property type="term" value="F:deacetylase activity"/>
    <property type="evidence" value="ECO:0007669"/>
    <property type="project" value="TreeGrafter"/>
</dbReference>
<keyword evidence="13 18" id="KW-1015">Disulfide bond</keyword>
<accession>A0A0L8FG86</accession>
<dbReference type="GO" id="GO:0015012">
    <property type="term" value="P:heparan sulfate proteoglycan biosynthetic process"/>
    <property type="evidence" value="ECO:0007669"/>
    <property type="project" value="UniProtKB-UniPathway"/>
</dbReference>
<feature type="binding site" evidence="17">
    <location>
        <position position="713"/>
    </location>
    <ligand>
        <name>3'-phosphoadenylyl sulfate</name>
        <dbReference type="ChEBI" id="CHEBI:58339"/>
    </ligand>
</feature>
<evidence type="ECO:0000256" key="13">
    <source>
        <dbReference type="ARBA" id="ARBA00023157"/>
    </source>
</evidence>
<evidence type="ECO:0000256" key="6">
    <source>
        <dbReference type="ARBA" id="ARBA00022679"/>
    </source>
</evidence>
<evidence type="ECO:0000256" key="4">
    <source>
        <dbReference type="ARBA" id="ARBA00010420"/>
    </source>
</evidence>
<comment type="pathway">
    <text evidence="2">Glycan metabolism; heparin biosynthesis.</text>
</comment>
<dbReference type="EC" id="2.8.2.8" evidence="5"/>
<keyword evidence="11" id="KW-0333">Golgi apparatus</keyword>
<dbReference type="GO" id="GO:0000139">
    <property type="term" value="C:Golgi membrane"/>
    <property type="evidence" value="ECO:0007669"/>
    <property type="project" value="UniProtKB-SubCell"/>
</dbReference>
<gene>
    <name evidence="22" type="ORF">OCBIM_22023474mg</name>
</gene>
<sequence>MYSRRCFVWLKNSLLWKSNFRKCSLTKILIALFSLSSLSFLAYQCLIDHSHVKRHEIPVSTIECRLNPISGGMFSPSDHSSSSNHRIDNKVLVIVETQYSYLGQDIIHLLEAIRVKYKVEPNGKTLPYLTHGNKGKYSAIIFENFDAYVNMDAWNRELLDKYCRDFNVGIISFVASRDNIAYSKQMKDFPLTIYQYMAIEDYELNPMSNIWRITRPGEIIRGPLKDDEWVIFQFDHATYKPLSYAKLSRNYGRYIELSGNTVFPAIQDLGLLDGIQKVIFGNGLRFWLHCLVFLDSLSYLSHGKLSLPLDRYVLIDIDDVFVGAAGKRMKVSDVHALLAAQNRLRSHIKGFYFNLGFSGKYYQKGTPEENLGDRLLVANSDKFWWFGHTWMHTQAHFHENASSLEEDMSLNKEFAQKYNIPVVNNYAVAPHHSGVYPVHEPLYEAWHKVWNITVSSTEEYLHLRPARRRRGFFYRGIKVLPRQTCGLYTHNLLIDKYPGGREKLDASIRGGELFQTFLYNKVNIFMTHMCNYGSDRLALYTFESAVKFLQCWTNLHLQTIPPQELAQVYFSSYPDELNPIWVNPCRDKRHLAIWSPRKVCNTLPHLIVIGPQKTGTTAIYTFLNMHPSIRSNVKQPVIFEELHFFSSDQYYNKGLDWYMNAFKLDNPNQTDIIFFEKTAAYFDNPMAPMRIASLIPDVKLVLILLDPIKRAYSWYQHARAHQNPASLNYTFYEIITAGEGSHKIQRDLRNRCLNPSLYAQHLERWLDYFHPSQLLILDGQEIKDNPPLVMSKIQKFIEVKPYIDFRKLLRYDAKKKFYCQVLSTDNTKCLGPGKGRVYPPMEESAYRFLKMFFRRHNVALSKLLMKLNQATPVPAWLKEDLQETL</sequence>
<evidence type="ECO:0000256" key="9">
    <source>
        <dbReference type="ARBA" id="ARBA00022968"/>
    </source>
</evidence>
<dbReference type="GO" id="GO:0030210">
    <property type="term" value="P:heparin proteoglycan biosynthetic process"/>
    <property type="evidence" value="ECO:0007669"/>
    <property type="project" value="UniProtKB-UniPathway"/>
</dbReference>
<keyword evidence="8" id="KW-0378">Hydrolase</keyword>
<feature type="domain" description="Heparan sulphate-N-deacetylase deacetylase" evidence="20">
    <location>
        <begin position="310"/>
        <end position="514"/>
    </location>
</feature>
<dbReference type="STRING" id="37653.A0A0L8FG86"/>
<dbReference type="PANTHER" id="PTHR10605:SF56">
    <property type="entry name" value="BIFUNCTIONAL HEPARAN SULFATE N-DEACETYLASE_N-SULFOTRANSFERASE"/>
    <property type="match status" value="1"/>
</dbReference>
<proteinExistence type="inferred from homology"/>
<feature type="disulfide bond" evidence="18">
    <location>
        <begin position="819"/>
        <end position="829"/>
    </location>
</feature>
<dbReference type="GO" id="GO:0016787">
    <property type="term" value="F:hydrolase activity"/>
    <property type="evidence" value="ECO:0007669"/>
    <property type="project" value="UniProtKB-KW"/>
</dbReference>
<dbReference type="Gene3D" id="3.40.50.300">
    <property type="entry name" value="P-loop containing nucleotide triphosphate hydrolases"/>
    <property type="match status" value="1"/>
</dbReference>
<dbReference type="OMA" id="GLKFWLH"/>
<feature type="domain" description="Sulfotransferase" evidence="19">
    <location>
        <begin position="604"/>
        <end position="824"/>
    </location>
</feature>
<name>A0A0L8FG86_OCTBM</name>
<dbReference type="PANTHER" id="PTHR10605">
    <property type="entry name" value="HEPARAN SULFATE SULFOTRANSFERASE"/>
    <property type="match status" value="1"/>
</dbReference>
<dbReference type="UniPathway" id="UPA00756"/>
<evidence type="ECO:0000256" key="2">
    <source>
        <dbReference type="ARBA" id="ARBA00004841"/>
    </source>
</evidence>
<dbReference type="InterPro" id="IPR021930">
    <property type="entry name" value="Heparan_SO4_deacetylase_dom"/>
</dbReference>
<evidence type="ECO:0000313" key="22">
    <source>
        <dbReference type="EMBL" id="KOF62441.1"/>
    </source>
</evidence>
<feature type="domain" description="Heparan sulfate-N-deacetylase N-terminal" evidence="21">
    <location>
        <begin position="87"/>
        <end position="300"/>
    </location>
</feature>
<dbReference type="Pfam" id="PF12062">
    <property type="entry name" value="HSNSD-CE"/>
    <property type="match status" value="1"/>
</dbReference>
<dbReference type="OrthoDB" id="8958249at2759"/>
<dbReference type="Pfam" id="PF25119">
    <property type="entry name" value="HSNSD_N"/>
    <property type="match status" value="1"/>
</dbReference>
<dbReference type="UniPathway" id="UPA00862"/>
<evidence type="ECO:0000256" key="18">
    <source>
        <dbReference type="PIRSR" id="PIRSR637359-3"/>
    </source>
</evidence>
<keyword evidence="10" id="KW-1133">Transmembrane helix</keyword>
<keyword evidence="7" id="KW-0812">Transmembrane</keyword>
<evidence type="ECO:0000256" key="15">
    <source>
        <dbReference type="ARBA" id="ARBA00023268"/>
    </source>
</evidence>
<keyword evidence="6" id="KW-0808">Transferase</keyword>
<feature type="binding site" evidence="17">
    <location>
        <position position="818"/>
    </location>
    <ligand>
        <name>3'-phosphoadenylyl sulfate</name>
        <dbReference type="ChEBI" id="CHEBI:58339"/>
    </ligand>
</feature>
<evidence type="ECO:0000256" key="10">
    <source>
        <dbReference type="ARBA" id="ARBA00022989"/>
    </source>
</evidence>
<protein>
    <recommendedName>
        <fullName evidence="5">[heparan sulfate]-glucosamine N-sulfotransferase</fullName>
        <ecNumber evidence="5">2.8.2.8</ecNumber>
    </recommendedName>
</protein>
<keyword evidence="9" id="KW-0735">Signal-anchor</keyword>
<evidence type="ECO:0000259" key="20">
    <source>
        <dbReference type="Pfam" id="PF12062"/>
    </source>
</evidence>
<evidence type="ECO:0000256" key="3">
    <source>
        <dbReference type="ARBA" id="ARBA00005093"/>
    </source>
</evidence>
<evidence type="ECO:0000256" key="8">
    <source>
        <dbReference type="ARBA" id="ARBA00022801"/>
    </source>
</evidence>
<evidence type="ECO:0000256" key="5">
    <source>
        <dbReference type="ARBA" id="ARBA00012979"/>
    </source>
</evidence>
<dbReference type="KEGG" id="obi:106883670"/>
<comment type="pathway">
    <text evidence="3">Glycan metabolism; heparan sulfate biosynthesis.</text>
</comment>
<dbReference type="InterPro" id="IPR000863">
    <property type="entry name" value="Sulfotransferase_dom"/>
</dbReference>
<evidence type="ECO:0000259" key="21">
    <source>
        <dbReference type="Pfam" id="PF25119"/>
    </source>
</evidence>
<evidence type="ECO:0000256" key="11">
    <source>
        <dbReference type="ARBA" id="ARBA00023034"/>
    </source>
</evidence>
<dbReference type="Pfam" id="PF00685">
    <property type="entry name" value="Sulfotransfer_1"/>
    <property type="match status" value="1"/>
</dbReference>
<evidence type="ECO:0000256" key="1">
    <source>
        <dbReference type="ARBA" id="ARBA00004323"/>
    </source>
</evidence>
<feature type="active site" description="For sulfotransferase activity" evidence="16">
    <location>
        <position position="613"/>
    </location>
</feature>
<evidence type="ECO:0000256" key="16">
    <source>
        <dbReference type="PIRSR" id="PIRSR637359-1"/>
    </source>
</evidence>
<dbReference type="AlphaFoldDB" id="A0A0L8FG86"/>
<evidence type="ECO:0000256" key="17">
    <source>
        <dbReference type="PIRSR" id="PIRSR637359-2"/>
    </source>
</evidence>
<evidence type="ECO:0000256" key="12">
    <source>
        <dbReference type="ARBA" id="ARBA00023136"/>
    </source>
</evidence>
<dbReference type="SUPFAM" id="SSF52540">
    <property type="entry name" value="P-loop containing nucleoside triphosphate hydrolases"/>
    <property type="match status" value="1"/>
</dbReference>
<keyword evidence="15" id="KW-0511">Multifunctional enzyme</keyword>
<dbReference type="InterPro" id="IPR056793">
    <property type="entry name" value="HSNSD_N"/>
</dbReference>